<dbReference type="AlphaFoldDB" id="G3SM77"/>
<evidence type="ECO:0000313" key="3">
    <source>
        <dbReference type="Ensembl" id="ENSLAFP00000000592.3"/>
    </source>
</evidence>
<sequence length="292" mass="33364">MEVAMDEGLGAGLSNATNEDRDIQALFQELRQLQAKQRRLKRKVEKHKHFEDFLIKVLEKIPKGSADQEEPEEALVEAMVEHYGRLLTASQDAQEHLEALSKMSQAAHRSLESLEENHRSLVPRLKIQLCQLQKKCHRNKERQWRQEERSITYQKDSVSHSIGKLRSQRVKDYKDSLKTGGLNLTRNVLLNYVQMAIDSMAQQCCPFAHGLPENMGLFSKLDLIQAFMLDKMETVRLISLLTGPTVCWAEKGLKDQGLRRCPRPARKCPSSQSSIPRTPLPSIQTSECSSLY</sequence>
<dbReference type="InParanoid" id="G3SM77"/>
<feature type="coiled-coil region" evidence="1">
    <location>
        <begin position="16"/>
        <end position="43"/>
    </location>
</feature>
<dbReference type="STRING" id="9785.ENSLAFP00000000592"/>
<name>G3SM77_LOXAF</name>
<proteinExistence type="predicted"/>
<dbReference type="HOGENOM" id="CLU_086059_0_0_1"/>
<dbReference type="Proteomes" id="UP000007646">
    <property type="component" value="Unassembled WGS sequence"/>
</dbReference>
<feature type="compositionally biased region" description="Polar residues" evidence="2">
    <location>
        <begin position="269"/>
        <end position="292"/>
    </location>
</feature>
<reference evidence="3 4" key="1">
    <citation type="submission" date="2009-06" db="EMBL/GenBank/DDBJ databases">
        <title>The Genome Sequence of Loxodonta africana (African elephant).</title>
        <authorList>
            <person name="Di Palma F."/>
            <person name="Heiman D."/>
            <person name="Young S."/>
            <person name="Johnson J."/>
            <person name="Lander E.S."/>
            <person name="Lindblad-Toh K."/>
        </authorList>
    </citation>
    <scope>NUCLEOTIDE SEQUENCE [LARGE SCALE GENOMIC DNA]</scope>
    <source>
        <strain evidence="3 4">Isolate ISIS603380</strain>
    </source>
</reference>
<dbReference type="OMA" id="CWSWDSF"/>
<keyword evidence="1" id="KW-0175">Coiled coil</keyword>
<dbReference type="Ensembl" id="ENSLAFT00000000703.3">
    <property type="protein sequence ID" value="ENSLAFP00000000592.3"/>
    <property type="gene ID" value="ENSLAFG00000000704.3"/>
</dbReference>
<accession>G3SM77</accession>
<dbReference type="eggNOG" id="ENOG502QRWF">
    <property type="taxonomic scope" value="Eukaryota"/>
</dbReference>
<dbReference type="PANTHER" id="PTHR21683">
    <property type="entry name" value="COILED-COIL DOMAIN-CONTAINING PROTEIN 42 LIKE-2-LIKE-RELATED"/>
    <property type="match status" value="1"/>
</dbReference>
<gene>
    <name evidence="3" type="primary">CCDC197</name>
</gene>
<dbReference type="InterPro" id="IPR051147">
    <property type="entry name" value="CFAP_domain-containing"/>
</dbReference>
<keyword evidence="4" id="KW-1185">Reference proteome</keyword>
<evidence type="ECO:0000256" key="2">
    <source>
        <dbReference type="SAM" id="MobiDB-lite"/>
    </source>
</evidence>
<dbReference type="GeneTree" id="ENSGT00510000049662"/>
<evidence type="ECO:0000313" key="4">
    <source>
        <dbReference type="Proteomes" id="UP000007646"/>
    </source>
</evidence>
<protein>
    <submittedName>
        <fullName evidence="3">Coiled-coil domain containing 197</fullName>
    </submittedName>
</protein>
<dbReference type="PANTHER" id="PTHR21683:SF18">
    <property type="entry name" value="COILED-COIL DOMAIN-CONTAINING PROTEIN 42 HOMOLOG"/>
    <property type="match status" value="1"/>
</dbReference>
<organism evidence="3 4">
    <name type="scientific">Loxodonta africana</name>
    <name type="common">African elephant</name>
    <dbReference type="NCBI Taxonomy" id="9785"/>
    <lineage>
        <taxon>Eukaryota</taxon>
        <taxon>Metazoa</taxon>
        <taxon>Chordata</taxon>
        <taxon>Craniata</taxon>
        <taxon>Vertebrata</taxon>
        <taxon>Euteleostomi</taxon>
        <taxon>Mammalia</taxon>
        <taxon>Eutheria</taxon>
        <taxon>Afrotheria</taxon>
        <taxon>Proboscidea</taxon>
        <taxon>Elephantidae</taxon>
        <taxon>Loxodonta</taxon>
    </lineage>
</organism>
<reference evidence="3" key="3">
    <citation type="submission" date="2025-09" db="UniProtKB">
        <authorList>
            <consortium name="Ensembl"/>
        </authorList>
    </citation>
    <scope>IDENTIFICATION</scope>
    <source>
        <strain evidence="3">Isolate ISIS603380</strain>
    </source>
</reference>
<feature type="region of interest" description="Disordered" evidence="2">
    <location>
        <begin position="264"/>
        <end position="292"/>
    </location>
</feature>
<reference evidence="3" key="2">
    <citation type="submission" date="2025-08" db="UniProtKB">
        <authorList>
            <consortium name="Ensembl"/>
        </authorList>
    </citation>
    <scope>IDENTIFICATION</scope>
    <source>
        <strain evidence="3">Isolate ISIS603380</strain>
    </source>
</reference>
<evidence type="ECO:0000256" key="1">
    <source>
        <dbReference type="SAM" id="Coils"/>
    </source>
</evidence>